<dbReference type="PANTHER" id="PTHR19384:SF17">
    <property type="entry name" value="NADPH--CYTOCHROME P450 REDUCTASE"/>
    <property type="match status" value="1"/>
</dbReference>
<dbReference type="PANTHER" id="PTHR19384">
    <property type="entry name" value="NITRIC OXIDE SYNTHASE-RELATED"/>
    <property type="match status" value="1"/>
</dbReference>
<dbReference type="InterPro" id="IPR001094">
    <property type="entry name" value="Flavdoxin-like"/>
</dbReference>
<dbReference type="Gene3D" id="1.20.990.10">
    <property type="entry name" value="NADPH-cytochrome p450 Reductase, Chain A, domain 3"/>
    <property type="match status" value="1"/>
</dbReference>
<dbReference type="GO" id="GO:0010181">
    <property type="term" value="F:FMN binding"/>
    <property type="evidence" value="ECO:0007669"/>
    <property type="project" value="InterPro"/>
</dbReference>
<keyword evidence="3" id="KW-0249">Electron transport</keyword>
<dbReference type="GO" id="GO:0005829">
    <property type="term" value="C:cytosol"/>
    <property type="evidence" value="ECO:0007669"/>
    <property type="project" value="TreeGrafter"/>
</dbReference>
<evidence type="ECO:0000313" key="8">
    <source>
        <dbReference type="EMBL" id="RDJ00083.1"/>
    </source>
</evidence>
<dbReference type="EC" id="1.6.2.4" evidence="4"/>
<sequence length="544" mass="59290">MSRDVASDGARPAWGALALLALLACVIVGLGIWHLDASVWRAPGASRWFAAAFVLFFWLALVAGTSGRRERHAQAASSDLAWTADTMLIAFASQTGAAEELARRTADSLQQAGMAVRLIELGELDGTQLAQARRALFLVSTTGEGDAPDSAARFVTRPMNGHVALGQLQFGLLALGDSAYDDFCGFGRRLQQWLQRGGATTLFDPVEVDNGDPAALRHWQHHLSLLSGATDGPDWERPAYQRWRLIERRLLNPDSLGGPCFHLALRPLDGEATWQAGDLVEIGPRHTAEDVARWLQQAGCNGEVVVSHEQRHASLAEWLAGSHLPAPEEVAGRTPQAIVASLSPLPHREYSIASIPDDGALHLLVRRMERDDGSFGLGSGWLTLHAAVGGEIALRIRSHPAFHAPRDGCPLILIGNGTGLAGLRALLKARIARGHARNWLLFGERQSSRDFHHGEEILAWQRQGMLSRLDLAWSRDGLASAYVQDRLRDAADTLRQWVGEGAAIYVCGSLAGMAPGVDAVLRETLGDEAVERLREQRRYRREVY</sequence>
<evidence type="ECO:0000259" key="6">
    <source>
        <dbReference type="PROSITE" id="PS50902"/>
    </source>
</evidence>
<keyword evidence="5" id="KW-0812">Transmembrane</keyword>
<accession>A0A370KBQ3</accession>
<dbReference type="PROSITE" id="PS50902">
    <property type="entry name" value="FLAVODOXIN_LIKE"/>
    <property type="match status" value="1"/>
</dbReference>
<dbReference type="SUPFAM" id="SSF63380">
    <property type="entry name" value="Riboflavin synthase domain-like"/>
    <property type="match status" value="1"/>
</dbReference>
<evidence type="ECO:0000256" key="3">
    <source>
        <dbReference type="ARBA" id="ARBA00022982"/>
    </source>
</evidence>
<dbReference type="InterPro" id="IPR001433">
    <property type="entry name" value="OxRdtase_FAD/NAD-bd"/>
</dbReference>
<protein>
    <recommendedName>
        <fullName evidence="4">NADPH--hemoprotein reductase</fullName>
        <ecNumber evidence="4">1.6.2.4</ecNumber>
    </recommendedName>
</protein>
<dbReference type="InterPro" id="IPR017927">
    <property type="entry name" value="FAD-bd_FR_type"/>
</dbReference>
<feature type="domain" description="FAD-binding FR-type" evidence="7">
    <location>
        <begin position="238"/>
        <end position="405"/>
    </location>
</feature>
<dbReference type="SUPFAM" id="SSF52343">
    <property type="entry name" value="Ferredoxin reductase-like, C-terminal NADP-linked domain"/>
    <property type="match status" value="1"/>
</dbReference>
<comment type="caution">
    <text evidence="8">The sequence shown here is derived from an EMBL/GenBank/DDBJ whole genome shotgun (WGS) entry which is preliminary data.</text>
</comment>
<keyword evidence="1" id="KW-0285">Flavoprotein</keyword>
<dbReference type="OrthoDB" id="9816402at2"/>
<feature type="transmembrane region" description="Helical" evidence="5">
    <location>
        <begin position="12"/>
        <end position="33"/>
    </location>
</feature>
<dbReference type="SUPFAM" id="SSF52218">
    <property type="entry name" value="Flavoproteins"/>
    <property type="match status" value="1"/>
</dbReference>
<evidence type="ECO:0000259" key="7">
    <source>
        <dbReference type="PROSITE" id="PS51384"/>
    </source>
</evidence>
<organism evidence="8 9">
    <name type="scientific">Dyella solisilvae</name>
    <dbReference type="NCBI Taxonomy" id="1920168"/>
    <lineage>
        <taxon>Bacteria</taxon>
        <taxon>Pseudomonadati</taxon>
        <taxon>Pseudomonadota</taxon>
        <taxon>Gammaproteobacteria</taxon>
        <taxon>Lysobacterales</taxon>
        <taxon>Rhodanobacteraceae</taxon>
        <taxon>Dyella</taxon>
    </lineage>
</organism>
<dbReference type="InterPro" id="IPR039261">
    <property type="entry name" value="FNR_nucleotide-bd"/>
</dbReference>
<proteinExistence type="predicted"/>
<dbReference type="PRINTS" id="PR00369">
    <property type="entry name" value="FLAVODOXIN"/>
</dbReference>
<dbReference type="PRINTS" id="PR00371">
    <property type="entry name" value="FPNCR"/>
</dbReference>
<evidence type="ECO:0000256" key="2">
    <source>
        <dbReference type="ARBA" id="ARBA00022643"/>
    </source>
</evidence>
<keyword evidence="5" id="KW-1133">Transmembrane helix</keyword>
<dbReference type="Pfam" id="PF00258">
    <property type="entry name" value="Flavodoxin_1"/>
    <property type="match status" value="1"/>
</dbReference>
<reference evidence="8 9" key="1">
    <citation type="submission" date="2018-07" db="EMBL/GenBank/DDBJ databases">
        <title>Dyella solisilvae sp. nov., isolated from the pine and broad-leaved mixed forest soil.</title>
        <authorList>
            <person name="Gao Z."/>
            <person name="Qiu L."/>
        </authorList>
    </citation>
    <scope>NUCLEOTIDE SEQUENCE [LARGE SCALE GENOMIC DNA]</scope>
    <source>
        <strain evidence="8 9">DHG54</strain>
    </source>
</reference>
<keyword evidence="2" id="KW-0288">FMN</keyword>
<dbReference type="EMBL" id="QQSY01000001">
    <property type="protein sequence ID" value="RDJ00083.1"/>
    <property type="molecule type" value="Genomic_DNA"/>
</dbReference>
<dbReference type="GO" id="GO:0003958">
    <property type="term" value="F:NADPH-hemoprotein reductase activity"/>
    <property type="evidence" value="ECO:0007669"/>
    <property type="project" value="UniProtKB-EC"/>
</dbReference>
<dbReference type="Pfam" id="PF00175">
    <property type="entry name" value="NAD_binding_1"/>
    <property type="match status" value="1"/>
</dbReference>
<feature type="domain" description="Flavodoxin-like" evidence="6">
    <location>
        <begin position="87"/>
        <end position="224"/>
    </location>
</feature>
<dbReference type="PROSITE" id="PS51257">
    <property type="entry name" value="PROKAR_LIPOPROTEIN"/>
    <property type="match status" value="1"/>
</dbReference>
<dbReference type="RefSeq" id="WP_114823811.1">
    <property type="nucleotide sequence ID" value="NZ_QQSY01000001.1"/>
</dbReference>
<dbReference type="InterPro" id="IPR001709">
    <property type="entry name" value="Flavoprot_Pyr_Nucl_cyt_Rdtase"/>
</dbReference>
<dbReference type="PROSITE" id="PS51384">
    <property type="entry name" value="FAD_FR"/>
    <property type="match status" value="1"/>
</dbReference>
<dbReference type="Gene3D" id="3.40.50.360">
    <property type="match status" value="1"/>
</dbReference>
<keyword evidence="3" id="KW-0813">Transport</keyword>
<dbReference type="InterPro" id="IPR008254">
    <property type="entry name" value="Flavodoxin/NO_synth"/>
</dbReference>
<dbReference type="GO" id="GO:0050660">
    <property type="term" value="F:flavin adenine dinucleotide binding"/>
    <property type="evidence" value="ECO:0007669"/>
    <property type="project" value="TreeGrafter"/>
</dbReference>
<dbReference type="Proteomes" id="UP000254711">
    <property type="component" value="Unassembled WGS sequence"/>
</dbReference>
<keyword evidence="9" id="KW-1185">Reference proteome</keyword>
<evidence type="ECO:0000256" key="1">
    <source>
        <dbReference type="ARBA" id="ARBA00022630"/>
    </source>
</evidence>
<dbReference type="CDD" id="cd06200">
    <property type="entry name" value="SiR_like1"/>
    <property type="match status" value="1"/>
</dbReference>
<gene>
    <name evidence="8" type="ORF">DVT68_04465</name>
</gene>
<name>A0A370KBQ3_9GAMM</name>
<keyword evidence="5" id="KW-0472">Membrane</keyword>
<dbReference type="InterPro" id="IPR017938">
    <property type="entry name" value="Riboflavin_synthase-like_b-brl"/>
</dbReference>
<evidence type="ECO:0000256" key="5">
    <source>
        <dbReference type="SAM" id="Phobius"/>
    </source>
</evidence>
<dbReference type="InterPro" id="IPR023173">
    <property type="entry name" value="NADPH_Cyt_P450_Rdtase_alpha"/>
</dbReference>
<dbReference type="AlphaFoldDB" id="A0A370KBQ3"/>
<dbReference type="InterPro" id="IPR029039">
    <property type="entry name" value="Flavoprotein-like_sf"/>
</dbReference>
<evidence type="ECO:0000313" key="9">
    <source>
        <dbReference type="Proteomes" id="UP000254711"/>
    </source>
</evidence>
<dbReference type="Gene3D" id="2.40.30.10">
    <property type="entry name" value="Translation factors"/>
    <property type="match status" value="1"/>
</dbReference>
<evidence type="ECO:0000256" key="4">
    <source>
        <dbReference type="ARBA" id="ARBA00023797"/>
    </source>
</evidence>
<dbReference type="Gene3D" id="3.40.50.80">
    <property type="entry name" value="Nucleotide-binding domain of ferredoxin-NADP reductase (FNR) module"/>
    <property type="match status" value="1"/>
</dbReference>
<feature type="transmembrane region" description="Helical" evidence="5">
    <location>
        <begin position="45"/>
        <end position="64"/>
    </location>
</feature>